<dbReference type="EMBL" id="FOGU01000011">
    <property type="protein sequence ID" value="SES34225.1"/>
    <property type="molecule type" value="Genomic_DNA"/>
</dbReference>
<dbReference type="GO" id="GO:0003677">
    <property type="term" value="F:DNA binding"/>
    <property type="evidence" value="ECO:0007669"/>
    <property type="project" value="InterPro"/>
</dbReference>
<evidence type="ECO:0000313" key="3">
    <source>
        <dbReference type="EMBL" id="SES34225.1"/>
    </source>
</evidence>
<evidence type="ECO:0000313" key="4">
    <source>
        <dbReference type="Proteomes" id="UP000198885"/>
    </source>
</evidence>
<protein>
    <submittedName>
        <fullName evidence="3">DNA binding domain-containing protein, excisionase family</fullName>
    </submittedName>
</protein>
<dbReference type="STRING" id="641238.SAMN04490244_11164"/>
<dbReference type="OrthoDB" id="9805928at2"/>
<dbReference type="Gene3D" id="3.40.190.10">
    <property type="entry name" value="Periplasmic binding protein-like II"/>
    <property type="match status" value="1"/>
</dbReference>
<dbReference type="Pfam" id="PF12728">
    <property type="entry name" value="HTH_17"/>
    <property type="match status" value="1"/>
</dbReference>
<feature type="domain" description="Helix-turn-helix" evidence="2">
    <location>
        <begin position="6"/>
        <end position="54"/>
    </location>
</feature>
<name>A0A1H9WK20_9RHOB</name>
<dbReference type="PANTHER" id="PTHR38431:SF1">
    <property type="entry name" value="BLL2305 PROTEIN"/>
    <property type="match status" value="1"/>
</dbReference>
<dbReference type="Proteomes" id="UP000198885">
    <property type="component" value="Unassembled WGS sequence"/>
</dbReference>
<accession>A0A1H9WK20</accession>
<proteinExistence type="predicted"/>
<reference evidence="3 4" key="1">
    <citation type="submission" date="2016-10" db="EMBL/GenBank/DDBJ databases">
        <authorList>
            <person name="de Groot N.N."/>
        </authorList>
    </citation>
    <scope>NUCLEOTIDE SEQUENCE [LARGE SCALE GENOMIC DNA]</scope>
    <source>
        <strain evidence="3 4">DSM 23042</strain>
    </source>
</reference>
<dbReference type="Pfam" id="PF12727">
    <property type="entry name" value="PBP_like"/>
    <property type="match status" value="1"/>
</dbReference>
<evidence type="ECO:0000259" key="2">
    <source>
        <dbReference type="Pfam" id="PF12728"/>
    </source>
</evidence>
<feature type="domain" description="PBP" evidence="1">
    <location>
        <begin position="81"/>
        <end position="261"/>
    </location>
</feature>
<dbReference type="NCBIfam" id="TIGR01764">
    <property type="entry name" value="excise"/>
    <property type="match status" value="1"/>
</dbReference>
<dbReference type="PANTHER" id="PTHR38431">
    <property type="entry name" value="BLL2305 PROTEIN"/>
    <property type="match status" value="1"/>
</dbReference>
<dbReference type="InterPro" id="IPR010093">
    <property type="entry name" value="SinI_DNA-bd"/>
</dbReference>
<organism evidence="3 4">
    <name type="scientific">Tranquillimonas rosea</name>
    <dbReference type="NCBI Taxonomy" id="641238"/>
    <lineage>
        <taxon>Bacteria</taxon>
        <taxon>Pseudomonadati</taxon>
        <taxon>Pseudomonadota</taxon>
        <taxon>Alphaproteobacteria</taxon>
        <taxon>Rhodobacterales</taxon>
        <taxon>Roseobacteraceae</taxon>
        <taxon>Tranquillimonas</taxon>
    </lineage>
</organism>
<dbReference type="InterPro" id="IPR041657">
    <property type="entry name" value="HTH_17"/>
</dbReference>
<sequence>MAAPEYLTVKELADLLRVKERKVYDLAASGEVPCSRATGKLLFPAGEIRAWISGASSGGTGAARPPIFLGSHDPLLEWALRQSQCGLATFLDGSLDGLRRFVAGEGVAAGLHLRDGAAGGWNIPGVAAACEGQAAVLVSWAVRRRGLVVRPEESGIDGLPALAGRRFVPRQPESGSQTLFDALWAEAGQTPDAIDRAPVARSEDDAVRTVAEGEADAAFGLEALAAPYGLSFVPVVDERFDLLVDRRAWFEPPMQALLGFLATDTFRRRAAAMPGYDVTELGVVRWNG</sequence>
<dbReference type="SUPFAM" id="SSF53850">
    <property type="entry name" value="Periplasmic binding protein-like II"/>
    <property type="match status" value="1"/>
</dbReference>
<dbReference type="InterPro" id="IPR024370">
    <property type="entry name" value="PBP_domain"/>
</dbReference>
<dbReference type="AlphaFoldDB" id="A0A1H9WK20"/>
<evidence type="ECO:0000259" key="1">
    <source>
        <dbReference type="Pfam" id="PF12727"/>
    </source>
</evidence>
<keyword evidence="4" id="KW-1185">Reference proteome</keyword>
<gene>
    <name evidence="3" type="ORF">SAMN04490244_11164</name>
</gene>